<comment type="caution">
    <text evidence="1">The sequence shown here is derived from an EMBL/GenBank/DDBJ whole genome shotgun (WGS) entry which is preliminary data.</text>
</comment>
<protein>
    <submittedName>
        <fullName evidence="1">Uncharacterized protein</fullName>
    </submittedName>
</protein>
<proteinExistence type="predicted"/>
<dbReference type="OrthoDB" id="9902092at2"/>
<keyword evidence="2" id="KW-1185">Reference proteome</keyword>
<accession>A0A495IFH4</accession>
<organism evidence="1 2">
    <name type="scientific">Frondihabitans australicus</name>
    <dbReference type="NCBI Taxonomy" id="386892"/>
    <lineage>
        <taxon>Bacteria</taxon>
        <taxon>Bacillati</taxon>
        <taxon>Actinomycetota</taxon>
        <taxon>Actinomycetes</taxon>
        <taxon>Micrococcales</taxon>
        <taxon>Microbacteriaceae</taxon>
        <taxon>Frondihabitans</taxon>
    </lineage>
</organism>
<evidence type="ECO:0000313" key="2">
    <source>
        <dbReference type="Proteomes" id="UP000280008"/>
    </source>
</evidence>
<dbReference type="EMBL" id="RBKS01000001">
    <property type="protein sequence ID" value="RKR74763.1"/>
    <property type="molecule type" value="Genomic_DNA"/>
</dbReference>
<dbReference type="RefSeq" id="WP_121369636.1">
    <property type="nucleotide sequence ID" value="NZ_RBKS01000001.1"/>
</dbReference>
<evidence type="ECO:0000313" key="1">
    <source>
        <dbReference type="EMBL" id="RKR74763.1"/>
    </source>
</evidence>
<sequence length="112" mass="12557">MSFTVSSIDDMPAFRTRLRWHRETLAHAPAAGTQLLRQRIWLGTPHDDSPGTFDPNLGQQLAVWCTYGAPDDFGQTVVMRLWAKLTLGPLAEPGTRVELYDKERSLALGHII</sequence>
<name>A0A495IFH4_9MICO</name>
<reference evidence="1 2" key="1">
    <citation type="submission" date="2018-10" db="EMBL/GenBank/DDBJ databases">
        <title>Sequencing the genomes of 1000 actinobacteria strains.</title>
        <authorList>
            <person name="Klenk H.-P."/>
        </authorList>
    </citation>
    <scope>NUCLEOTIDE SEQUENCE [LARGE SCALE GENOMIC DNA]</scope>
    <source>
        <strain evidence="1 2">DSM 17894</strain>
    </source>
</reference>
<gene>
    <name evidence="1" type="ORF">C8E83_1892</name>
</gene>
<dbReference type="AlphaFoldDB" id="A0A495IFH4"/>
<dbReference type="Proteomes" id="UP000280008">
    <property type="component" value="Unassembled WGS sequence"/>
</dbReference>